<proteinExistence type="predicted"/>
<comment type="caution">
    <text evidence="2">The sequence shown here is derived from an EMBL/GenBank/DDBJ whole genome shotgun (WGS) entry which is preliminary data.</text>
</comment>
<evidence type="ECO:0000313" key="3">
    <source>
        <dbReference type="Proteomes" id="UP001206925"/>
    </source>
</evidence>
<keyword evidence="3" id="KW-1185">Reference proteome</keyword>
<sequence length="80" mass="9182">MSTFSLSAHVFLSTQLSLSLLLQTLFSSCHRLHLRLLPPSSAFICYGHLLKTKKDRFDDGDEPNYHLRYRHCFVDSSPPS</sequence>
<evidence type="ECO:0000256" key="1">
    <source>
        <dbReference type="SAM" id="SignalP"/>
    </source>
</evidence>
<organism evidence="2 3">
    <name type="scientific">Ambrosia artemisiifolia</name>
    <name type="common">Common ragweed</name>
    <dbReference type="NCBI Taxonomy" id="4212"/>
    <lineage>
        <taxon>Eukaryota</taxon>
        <taxon>Viridiplantae</taxon>
        <taxon>Streptophyta</taxon>
        <taxon>Embryophyta</taxon>
        <taxon>Tracheophyta</taxon>
        <taxon>Spermatophyta</taxon>
        <taxon>Magnoliopsida</taxon>
        <taxon>eudicotyledons</taxon>
        <taxon>Gunneridae</taxon>
        <taxon>Pentapetalae</taxon>
        <taxon>asterids</taxon>
        <taxon>campanulids</taxon>
        <taxon>Asterales</taxon>
        <taxon>Asteraceae</taxon>
        <taxon>Asteroideae</taxon>
        <taxon>Heliantheae alliance</taxon>
        <taxon>Heliantheae</taxon>
        <taxon>Ambrosia</taxon>
    </lineage>
</organism>
<reference evidence="2" key="1">
    <citation type="submission" date="2022-06" db="EMBL/GenBank/DDBJ databases">
        <title>Uncovering the hologenomic basis of an extraordinary plant invasion.</title>
        <authorList>
            <person name="Bieker V.C."/>
            <person name="Martin M.D."/>
            <person name="Gilbert T."/>
            <person name="Hodgins K."/>
            <person name="Battlay P."/>
            <person name="Petersen B."/>
            <person name="Wilson J."/>
        </authorList>
    </citation>
    <scope>NUCLEOTIDE SEQUENCE</scope>
    <source>
        <strain evidence="2">AA19_3_7</strain>
        <tissue evidence="2">Leaf</tissue>
    </source>
</reference>
<keyword evidence="1" id="KW-0732">Signal</keyword>
<dbReference type="AlphaFoldDB" id="A0AAD5GFX1"/>
<evidence type="ECO:0008006" key="4">
    <source>
        <dbReference type="Google" id="ProtNLM"/>
    </source>
</evidence>
<dbReference type="Proteomes" id="UP001206925">
    <property type="component" value="Unassembled WGS sequence"/>
</dbReference>
<feature type="signal peptide" evidence="1">
    <location>
        <begin position="1"/>
        <end position="19"/>
    </location>
</feature>
<evidence type="ECO:0000313" key="2">
    <source>
        <dbReference type="EMBL" id="KAI7739884.1"/>
    </source>
</evidence>
<name>A0AAD5GFX1_AMBAR</name>
<feature type="chain" id="PRO_5042082048" description="Secreted protein" evidence="1">
    <location>
        <begin position="20"/>
        <end position="80"/>
    </location>
</feature>
<dbReference type="EMBL" id="JAMZMK010008549">
    <property type="protein sequence ID" value="KAI7739884.1"/>
    <property type="molecule type" value="Genomic_DNA"/>
</dbReference>
<gene>
    <name evidence="2" type="ORF">M8C21_018260</name>
</gene>
<protein>
    <recommendedName>
        <fullName evidence="4">Secreted protein</fullName>
    </recommendedName>
</protein>
<accession>A0AAD5GFX1</accession>